<feature type="compositionally biased region" description="Basic and acidic residues" evidence="1">
    <location>
        <begin position="1"/>
        <end position="24"/>
    </location>
</feature>
<reference evidence="2" key="2">
    <citation type="submission" date="2016-06" db="EMBL/GenBank/DDBJ databases">
        <title>The genome of a short-lived fish provides insights into sex chromosome evolution and the genetic control of aging.</title>
        <authorList>
            <person name="Reichwald K."/>
            <person name="Felder M."/>
            <person name="Petzold A."/>
            <person name="Koch P."/>
            <person name="Groth M."/>
            <person name="Platzer M."/>
        </authorList>
    </citation>
    <scope>NUCLEOTIDE SEQUENCE</scope>
    <source>
        <tissue evidence="2">Brain</tissue>
    </source>
</reference>
<evidence type="ECO:0000313" key="2">
    <source>
        <dbReference type="EMBL" id="SBR30632.1"/>
    </source>
</evidence>
<feature type="non-terminal residue" evidence="2">
    <location>
        <position position="1"/>
    </location>
</feature>
<dbReference type="AlphaFoldDB" id="A0A1A8KE76"/>
<organism evidence="2">
    <name type="scientific">Nothobranchius kuhntae</name>
    <name type="common">Beira killifish</name>
    <dbReference type="NCBI Taxonomy" id="321403"/>
    <lineage>
        <taxon>Eukaryota</taxon>
        <taxon>Metazoa</taxon>
        <taxon>Chordata</taxon>
        <taxon>Craniata</taxon>
        <taxon>Vertebrata</taxon>
        <taxon>Euteleostomi</taxon>
        <taxon>Actinopterygii</taxon>
        <taxon>Neopterygii</taxon>
        <taxon>Teleostei</taxon>
        <taxon>Neoteleostei</taxon>
        <taxon>Acanthomorphata</taxon>
        <taxon>Ovalentaria</taxon>
        <taxon>Atherinomorphae</taxon>
        <taxon>Cyprinodontiformes</taxon>
        <taxon>Nothobranchiidae</taxon>
        <taxon>Nothobranchius</taxon>
    </lineage>
</organism>
<sequence length="55" mass="6420">TSEQQKECEKETRQSHTRAAKQEVESSMNKSAVTDHRTRENHMMDWDSTRIVAAE</sequence>
<name>A0A1A8KE76_NOTKU</name>
<evidence type="ECO:0000256" key="1">
    <source>
        <dbReference type="SAM" id="MobiDB-lite"/>
    </source>
</evidence>
<reference evidence="2" key="1">
    <citation type="submission" date="2016-05" db="EMBL/GenBank/DDBJ databases">
        <authorList>
            <person name="Lavstsen T."/>
            <person name="Jespersen J.S."/>
        </authorList>
    </citation>
    <scope>NUCLEOTIDE SEQUENCE</scope>
    <source>
        <tissue evidence="2">Brain</tissue>
    </source>
</reference>
<gene>
    <name evidence="2" type="primary">Nfu_g_1_023834</name>
</gene>
<accession>A0A1A8KE76</accession>
<protein>
    <submittedName>
        <fullName evidence="2">Uncharacterized protein</fullName>
    </submittedName>
</protein>
<feature type="non-terminal residue" evidence="2">
    <location>
        <position position="55"/>
    </location>
</feature>
<proteinExistence type="predicted"/>
<dbReference type="EMBL" id="HAEE01010582">
    <property type="protein sequence ID" value="SBR30632.1"/>
    <property type="molecule type" value="Transcribed_RNA"/>
</dbReference>
<feature type="region of interest" description="Disordered" evidence="1">
    <location>
        <begin position="1"/>
        <end position="55"/>
    </location>
</feature>
<feature type="compositionally biased region" description="Basic and acidic residues" evidence="1">
    <location>
        <begin position="33"/>
        <end position="48"/>
    </location>
</feature>